<evidence type="ECO:0008006" key="10">
    <source>
        <dbReference type="Google" id="ProtNLM"/>
    </source>
</evidence>
<dbReference type="AlphaFoldDB" id="X0Y2A9"/>
<evidence type="ECO:0000256" key="6">
    <source>
        <dbReference type="ARBA" id="ARBA00035120"/>
    </source>
</evidence>
<evidence type="ECO:0000256" key="2">
    <source>
        <dbReference type="ARBA" id="ARBA00022475"/>
    </source>
</evidence>
<sequence>RYHIITPQLRLILIIGFLGGFTTFSAFGLEAFSLIQAKQVMLAMLNIFLQLGLGILAVWLGFLLVLGVSS</sequence>
<evidence type="ECO:0000256" key="3">
    <source>
        <dbReference type="ARBA" id="ARBA00022692"/>
    </source>
</evidence>
<evidence type="ECO:0000256" key="4">
    <source>
        <dbReference type="ARBA" id="ARBA00022989"/>
    </source>
</evidence>
<reference evidence="9" key="1">
    <citation type="journal article" date="2014" name="Front. Microbiol.">
        <title>High frequency of phylogenetically diverse reductive dehalogenase-homologous genes in deep subseafloor sedimentary metagenomes.</title>
        <authorList>
            <person name="Kawai M."/>
            <person name="Futagami T."/>
            <person name="Toyoda A."/>
            <person name="Takaki Y."/>
            <person name="Nishi S."/>
            <person name="Hori S."/>
            <person name="Arai W."/>
            <person name="Tsubouchi T."/>
            <person name="Morono Y."/>
            <person name="Uchiyama I."/>
            <person name="Ito T."/>
            <person name="Fujiyama A."/>
            <person name="Inagaki F."/>
            <person name="Takami H."/>
        </authorList>
    </citation>
    <scope>NUCLEOTIDE SEQUENCE</scope>
    <source>
        <strain evidence="9">Expedition CK06-06</strain>
    </source>
</reference>
<dbReference type="InterPro" id="IPR003691">
    <property type="entry name" value="FluC"/>
</dbReference>
<dbReference type="Pfam" id="PF02537">
    <property type="entry name" value="CRCB"/>
    <property type="match status" value="1"/>
</dbReference>
<dbReference type="EMBL" id="BARS01051914">
    <property type="protein sequence ID" value="GAG49845.1"/>
    <property type="molecule type" value="Genomic_DNA"/>
</dbReference>
<proteinExistence type="inferred from homology"/>
<evidence type="ECO:0000256" key="8">
    <source>
        <dbReference type="SAM" id="Phobius"/>
    </source>
</evidence>
<evidence type="ECO:0000256" key="7">
    <source>
        <dbReference type="ARBA" id="ARBA00035585"/>
    </source>
</evidence>
<keyword evidence="2" id="KW-1003">Cell membrane</keyword>
<keyword evidence="4 8" id="KW-1133">Transmembrane helix</keyword>
<comment type="subcellular location">
    <subcellularLocation>
        <location evidence="1">Cell membrane</location>
        <topology evidence="1">Multi-pass membrane protein</topology>
    </subcellularLocation>
</comment>
<organism evidence="9">
    <name type="scientific">marine sediment metagenome</name>
    <dbReference type="NCBI Taxonomy" id="412755"/>
    <lineage>
        <taxon>unclassified sequences</taxon>
        <taxon>metagenomes</taxon>
        <taxon>ecological metagenomes</taxon>
    </lineage>
</organism>
<keyword evidence="5 8" id="KW-0472">Membrane</keyword>
<dbReference type="GO" id="GO:0005886">
    <property type="term" value="C:plasma membrane"/>
    <property type="evidence" value="ECO:0007669"/>
    <property type="project" value="UniProtKB-SubCell"/>
</dbReference>
<comment type="catalytic activity">
    <reaction evidence="7">
        <text>fluoride(in) = fluoride(out)</text>
        <dbReference type="Rhea" id="RHEA:76159"/>
        <dbReference type="ChEBI" id="CHEBI:17051"/>
    </reaction>
    <physiologicalReaction direction="left-to-right" evidence="7">
        <dbReference type="Rhea" id="RHEA:76160"/>
    </physiologicalReaction>
</comment>
<evidence type="ECO:0000313" key="9">
    <source>
        <dbReference type="EMBL" id="GAG49845.1"/>
    </source>
</evidence>
<name>X0Y2A9_9ZZZZ</name>
<evidence type="ECO:0000256" key="5">
    <source>
        <dbReference type="ARBA" id="ARBA00023136"/>
    </source>
</evidence>
<feature type="transmembrane region" description="Helical" evidence="8">
    <location>
        <begin position="12"/>
        <end position="35"/>
    </location>
</feature>
<accession>X0Y2A9</accession>
<feature type="non-terminal residue" evidence="9">
    <location>
        <position position="1"/>
    </location>
</feature>
<comment type="similarity">
    <text evidence="6">Belongs to the fluoride channel Fluc/FEX (TC 1.A.43) family.</text>
</comment>
<feature type="transmembrane region" description="Helical" evidence="8">
    <location>
        <begin position="47"/>
        <end position="68"/>
    </location>
</feature>
<gene>
    <name evidence="9" type="ORF">S01H1_77255</name>
</gene>
<comment type="caution">
    <text evidence="9">The sequence shown here is derived from an EMBL/GenBank/DDBJ whole genome shotgun (WGS) entry which is preliminary data.</text>
</comment>
<keyword evidence="3 8" id="KW-0812">Transmembrane</keyword>
<evidence type="ECO:0000256" key="1">
    <source>
        <dbReference type="ARBA" id="ARBA00004651"/>
    </source>
</evidence>
<protein>
    <recommendedName>
        <fullName evidence="10">Fluoride ion transporter CrcB</fullName>
    </recommendedName>
</protein>